<dbReference type="Proteomes" id="UP000008493">
    <property type="component" value="Unassembled WGS sequence"/>
</dbReference>
<dbReference type="RefSeq" id="XP_007334643.1">
    <property type="nucleotide sequence ID" value="XM_007334581.1"/>
</dbReference>
<keyword evidence="1" id="KW-0521">NADP</keyword>
<dbReference type="AlphaFoldDB" id="K5WHH2"/>
<dbReference type="SUPFAM" id="SSF51735">
    <property type="entry name" value="NAD(P)-binding Rossmann-fold domains"/>
    <property type="match status" value="1"/>
</dbReference>
<dbReference type="InParanoid" id="K5WHH2"/>
<dbReference type="eggNOG" id="KOG2774">
    <property type="taxonomic scope" value="Eukaryota"/>
</dbReference>
<dbReference type="OrthoDB" id="16464at2759"/>
<keyword evidence="2" id="KW-0119">Carbohydrate metabolism</keyword>
<evidence type="ECO:0000256" key="1">
    <source>
        <dbReference type="ARBA" id="ARBA00022857"/>
    </source>
</evidence>
<reference evidence="5" key="1">
    <citation type="journal article" date="2012" name="Proc. Natl. Acad. Sci. U.S.A.">
        <title>Genome sequence of the button mushroom Agaricus bisporus reveals mechanisms governing adaptation to a humic-rich ecological niche.</title>
        <authorList>
            <person name="Morin E."/>
            <person name="Kohler A."/>
            <person name="Baker A.R."/>
            <person name="Foulongne-Oriol M."/>
            <person name="Lombard V."/>
            <person name="Nagy L.G."/>
            <person name="Ohm R.A."/>
            <person name="Patyshakuliyeva A."/>
            <person name="Brun A."/>
            <person name="Aerts A.L."/>
            <person name="Bailey A.M."/>
            <person name="Billette C."/>
            <person name="Coutinho P.M."/>
            <person name="Deakin G."/>
            <person name="Doddapaneni H."/>
            <person name="Floudas D."/>
            <person name="Grimwood J."/>
            <person name="Hilden K."/>
            <person name="Kuees U."/>
            <person name="LaButti K.M."/>
            <person name="Lapidus A."/>
            <person name="Lindquist E.A."/>
            <person name="Lucas S.M."/>
            <person name="Murat C."/>
            <person name="Riley R.W."/>
            <person name="Salamov A.A."/>
            <person name="Schmutz J."/>
            <person name="Subramanian V."/>
            <person name="Woesten H.A.B."/>
            <person name="Xu J."/>
            <person name="Eastwood D.C."/>
            <person name="Foster G.D."/>
            <person name="Sonnenberg A.S."/>
            <person name="Cullen D."/>
            <person name="de Vries R.P."/>
            <person name="Lundell T."/>
            <person name="Hibbett D.S."/>
            <person name="Henrissat B."/>
            <person name="Burton K.S."/>
            <person name="Kerrigan R.W."/>
            <person name="Challen M.P."/>
            <person name="Grigoriev I.V."/>
            <person name="Martin F."/>
        </authorList>
    </citation>
    <scope>NUCLEOTIDE SEQUENCE [LARGE SCALE GENOMIC DNA]</scope>
    <source>
        <strain evidence="5">JB137-S8 / ATCC MYA-4627 / FGSC 10392</strain>
    </source>
</reference>
<name>K5WHH2_AGABU</name>
<dbReference type="STRING" id="597362.K5WHH2"/>
<organism evidence="4 5">
    <name type="scientific">Agaricus bisporus var. burnettii (strain JB137-S8 / ATCC MYA-4627 / FGSC 10392)</name>
    <name type="common">White button mushroom</name>
    <dbReference type="NCBI Taxonomy" id="597362"/>
    <lineage>
        <taxon>Eukaryota</taxon>
        <taxon>Fungi</taxon>
        <taxon>Dikarya</taxon>
        <taxon>Basidiomycota</taxon>
        <taxon>Agaricomycotina</taxon>
        <taxon>Agaricomycetes</taxon>
        <taxon>Agaricomycetidae</taxon>
        <taxon>Agaricales</taxon>
        <taxon>Agaricineae</taxon>
        <taxon>Agaricaceae</taxon>
        <taxon>Agaricus</taxon>
    </lineage>
</organism>
<gene>
    <name evidence="4" type="ORF">AGABI1DRAFT_47528</name>
</gene>
<evidence type="ECO:0000256" key="2">
    <source>
        <dbReference type="ARBA" id="ARBA00023277"/>
    </source>
</evidence>
<dbReference type="Gene3D" id="3.40.50.720">
    <property type="entry name" value="NAD(P)-binding Rossmann-like Domain"/>
    <property type="match status" value="1"/>
</dbReference>
<keyword evidence="5" id="KW-1185">Reference proteome</keyword>
<proteinExistence type="predicted"/>
<dbReference type="OMA" id="ATCPIGN"/>
<dbReference type="PANTHER" id="PTHR43103:SF3">
    <property type="entry name" value="ADP-L-GLYCERO-D-MANNO-HEPTOSE-6-EPIMERASE"/>
    <property type="match status" value="1"/>
</dbReference>
<dbReference type="InterPro" id="IPR036291">
    <property type="entry name" value="NAD(P)-bd_dom_sf"/>
</dbReference>
<dbReference type="Gene3D" id="3.90.25.10">
    <property type="entry name" value="UDP-galactose 4-epimerase, domain 1"/>
    <property type="match status" value="1"/>
</dbReference>
<accession>K5WHH2</accession>
<dbReference type="EMBL" id="JH971430">
    <property type="protein sequence ID" value="EKM74701.1"/>
    <property type="molecule type" value="Genomic_DNA"/>
</dbReference>
<evidence type="ECO:0000313" key="4">
    <source>
        <dbReference type="EMBL" id="EKM74701.1"/>
    </source>
</evidence>
<dbReference type="KEGG" id="abp:AGABI1DRAFT47528"/>
<dbReference type="InterPro" id="IPR001509">
    <property type="entry name" value="Epimerase_deHydtase"/>
</dbReference>
<dbReference type="Pfam" id="PF01370">
    <property type="entry name" value="Epimerase"/>
    <property type="match status" value="1"/>
</dbReference>
<feature type="domain" description="NAD-dependent epimerase/dehydratase" evidence="3">
    <location>
        <begin position="6"/>
        <end position="211"/>
    </location>
</feature>
<evidence type="ECO:0000259" key="3">
    <source>
        <dbReference type="Pfam" id="PF01370"/>
    </source>
</evidence>
<evidence type="ECO:0000313" key="5">
    <source>
        <dbReference type="Proteomes" id="UP000008493"/>
    </source>
</evidence>
<dbReference type="HOGENOM" id="CLU_007383_19_0_1"/>
<protein>
    <recommendedName>
        <fullName evidence="3">NAD-dependent epimerase/dehydratase domain-containing protein</fullName>
    </recommendedName>
</protein>
<dbReference type="PANTHER" id="PTHR43103">
    <property type="entry name" value="NUCLEOSIDE-DIPHOSPHATE-SUGAR EPIMERASE"/>
    <property type="match status" value="1"/>
</dbReference>
<dbReference type="GeneID" id="18829709"/>
<sequence length="335" mass="36403">MSTETILITGSAGFLGSLVSISSASDDAGHPIRLLLTDVAEPNAPPNSQAKTLKVDLTDPGQIRQLFETAFGVPDTIYCMHGIMSRGAEDNFDLGLKINVDSVVSLLQAAREYGTRASKVIKFVFTSSLAVYGGPLPKIVTPSTIAIPQSAYGMEKLTCELYINEFTRRGFVDGRICRLPTIVVRPGPPAAATSSFLSAIIREPLSGQRATCPIGNSRDSPELNLAVWLASPATTIQNLVLIRTIPAHKFLPHTRVVCLPGFTVTIRDMLDALERIAGSQTLEMIDFKDDETNRRIVLSWPATFDSEYAMGLGLKLDLDGMDRVILDFMAMTKKQ</sequence>